<dbReference type="Gene3D" id="1.10.287.70">
    <property type="match status" value="1"/>
</dbReference>
<dbReference type="EMBL" id="KK852771">
    <property type="protein sequence ID" value="KDR16876.1"/>
    <property type="molecule type" value="Genomic_DNA"/>
</dbReference>
<feature type="transmembrane region" description="Helical" evidence="13">
    <location>
        <begin position="567"/>
        <end position="587"/>
    </location>
</feature>
<feature type="transmembrane region" description="Helical" evidence="13">
    <location>
        <begin position="317"/>
        <end position="335"/>
    </location>
</feature>
<keyword evidence="16" id="KW-1185">Reference proteome</keyword>
<comment type="similarity">
    <text evidence="2">Belongs to the glutamate-gated ion channel (TC 1.A.10.1) family.</text>
</comment>
<proteinExistence type="inferred from homology"/>
<sequence>MSNTATEKLIRIIFQLNIILNSPTINLIEHCVYVPVIISTHEQVAEDCWSNTVRLLTNEHMPTAIIRFEQAFLIPFPPERMSVYVMYSVGMEDISAMQELLAMFDMHLAVWLLFLEDNVSVEYYFSGVHVPFNCRFLVAKCTGETVQLTEVYRVTSSHPLTLRHYGVWKQDHPLSLKGNFYDGRNNLQGLSMRAISMNNLPYSVMEMENSSYKLRGSIAPIWRMMEETLNFTTEYQFSEDNFAGSLADNGSWRGLIGVLSRQEIDVAVSAITMTPMRTEVVDFTLPIFLNSYKLFIRQPNAVDVDWGNFLAPFHSSLWLSILVIIFVVSVLVEACHRLVQRFGNSSAEWQHRPFFQDSLFHVFSAFCSQGHDMTYRTMSIRVLFLAAHMTAVVLLAAYSAGLISSLTMQTMNLPFSTFEELLNDGTHAVGVVNNSAAIWLFSETKDPLLREVYTELIASDPENFPSTTLEGMRRVCSIKFAFLSQMSRVQNIRHDIPCKIVDLPATSITVNLAIAFTKGNPYRDVINHNLRGMRRAGILQKLQLDYGTKGQRVAVRNDLESVNLGDAAPLLVVLGVSVLVGVFLLVLERKARRMMMCRSYVTDQSSRLGTNRNWPS</sequence>
<dbReference type="PANTHER" id="PTHR42643:SF30">
    <property type="entry name" value="IONOTROPIC RECEPTOR 40A-RELATED"/>
    <property type="match status" value="1"/>
</dbReference>
<keyword evidence="8 13" id="KW-0472">Membrane</keyword>
<keyword evidence="12" id="KW-0407">Ion channel</keyword>
<feature type="domain" description="Ionotropic glutamate receptor C-terminal" evidence="14">
    <location>
        <begin position="199"/>
        <end position="546"/>
    </location>
</feature>
<dbReference type="SUPFAM" id="SSF53850">
    <property type="entry name" value="Periplasmic binding protein-like II"/>
    <property type="match status" value="1"/>
</dbReference>
<dbReference type="PANTHER" id="PTHR42643">
    <property type="entry name" value="IONOTROPIC RECEPTOR 20A-RELATED"/>
    <property type="match status" value="1"/>
</dbReference>
<dbReference type="InterPro" id="IPR019594">
    <property type="entry name" value="Glu/Gly-bd"/>
</dbReference>
<dbReference type="GO" id="GO:0050906">
    <property type="term" value="P:detection of stimulus involved in sensory perception"/>
    <property type="evidence" value="ECO:0007669"/>
    <property type="project" value="UniProtKB-ARBA"/>
</dbReference>
<evidence type="ECO:0000256" key="13">
    <source>
        <dbReference type="SAM" id="Phobius"/>
    </source>
</evidence>
<evidence type="ECO:0000256" key="1">
    <source>
        <dbReference type="ARBA" id="ARBA00004651"/>
    </source>
</evidence>
<evidence type="ECO:0000313" key="16">
    <source>
        <dbReference type="Proteomes" id="UP000027135"/>
    </source>
</evidence>
<name>A0A067R1N8_ZOONE</name>
<dbReference type="Pfam" id="PF00060">
    <property type="entry name" value="Lig_chan"/>
    <property type="match status" value="1"/>
</dbReference>
<gene>
    <name evidence="15" type="ORF">L798_08618</name>
</gene>
<dbReference type="GO" id="GO:0015276">
    <property type="term" value="F:ligand-gated monoatomic ion channel activity"/>
    <property type="evidence" value="ECO:0007669"/>
    <property type="project" value="InterPro"/>
</dbReference>
<keyword evidence="9" id="KW-0675">Receptor</keyword>
<dbReference type="Gene3D" id="3.40.190.10">
    <property type="entry name" value="Periplasmic binding protein-like II"/>
    <property type="match status" value="1"/>
</dbReference>
<dbReference type="InterPro" id="IPR052192">
    <property type="entry name" value="Insect_Ionotropic_Sensory_Rcpt"/>
</dbReference>
<dbReference type="InParanoid" id="A0A067R1N8"/>
<keyword evidence="11" id="KW-1071">Ligand-gated ion channel</keyword>
<keyword evidence="6 13" id="KW-1133">Transmembrane helix</keyword>
<organism evidence="15 16">
    <name type="scientific">Zootermopsis nevadensis</name>
    <name type="common">Dampwood termite</name>
    <dbReference type="NCBI Taxonomy" id="136037"/>
    <lineage>
        <taxon>Eukaryota</taxon>
        <taxon>Metazoa</taxon>
        <taxon>Ecdysozoa</taxon>
        <taxon>Arthropoda</taxon>
        <taxon>Hexapoda</taxon>
        <taxon>Insecta</taxon>
        <taxon>Pterygota</taxon>
        <taxon>Neoptera</taxon>
        <taxon>Polyneoptera</taxon>
        <taxon>Dictyoptera</taxon>
        <taxon>Blattodea</taxon>
        <taxon>Blattoidea</taxon>
        <taxon>Termitoidae</taxon>
        <taxon>Termopsidae</taxon>
        <taxon>Zootermopsis</taxon>
    </lineage>
</organism>
<evidence type="ECO:0000259" key="14">
    <source>
        <dbReference type="SMART" id="SM00079"/>
    </source>
</evidence>
<keyword evidence="4" id="KW-1003">Cell membrane</keyword>
<evidence type="ECO:0000256" key="5">
    <source>
        <dbReference type="ARBA" id="ARBA00022692"/>
    </source>
</evidence>
<dbReference type="AlphaFoldDB" id="A0A067R1N8"/>
<protein>
    <recommendedName>
        <fullName evidence="14">Ionotropic glutamate receptor C-terminal domain-containing protein</fullName>
    </recommendedName>
</protein>
<feature type="transmembrane region" description="Helical" evidence="13">
    <location>
        <begin position="382"/>
        <end position="403"/>
    </location>
</feature>
<evidence type="ECO:0000256" key="11">
    <source>
        <dbReference type="ARBA" id="ARBA00023286"/>
    </source>
</evidence>
<evidence type="ECO:0000256" key="3">
    <source>
        <dbReference type="ARBA" id="ARBA00022448"/>
    </source>
</evidence>
<evidence type="ECO:0000256" key="6">
    <source>
        <dbReference type="ARBA" id="ARBA00022989"/>
    </source>
</evidence>
<dbReference type="InterPro" id="IPR001320">
    <property type="entry name" value="Iontro_rcpt_C"/>
</dbReference>
<evidence type="ECO:0000313" key="15">
    <source>
        <dbReference type="EMBL" id="KDR16876.1"/>
    </source>
</evidence>
<dbReference type="SMART" id="SM00079">
    <property type="entry name" value="PBPe"/>
    <property type="match status" value="1"/>
</dbReference>
<accession>A0A067R1N8</accession>
<dbReference type="GO" id="GO:0005886">
    <property type="term" value="C:plasma membrane"/>
    <property type="evidence" value="ECO:0007669"/>
    <property type="project" value="UniProtKB-SubCell"/>
</dbReference>
<evidence type="ECO:0000256" key="12">
    <source>
        <dbReference type="ARBA" id="ARBA00023303"/>
    </source>
</evidence>
<evidence type="ECO:0000256" key="2">
    <source>
        <dbReference type="ARBA" id="ARBA00008685"/>
    </source>
</evidence>
<keyword evidence="5 13" id="KW-0812">Transmembrane</keyword>
<evidence type="ECO:0000256" key="4">
    <source>
        <dbReference type="ARBA" id="ARBA00022475"/>
    </source>
</evidence>
<dbReference type="OMA" id="IRIWGIF"/>
<dbReference type="Proteomes" id="UP000027135">
    <property type="component" value="Unassembled WGS sequence"/>
</dbReference>
<keyword evidence="3" id="KW-0813">Transport</keyword>
<reference evidence="15 16" key="1">
    <citation type="journal article" date="2014" name="Nat. Commun.">
        <title>Molecular traces of alternative social organization in a termite genome.</title>
        <authorList>
            <person name="Terrapon N."/>
            <person name="Li C."/>
            <person name="Robertson H.M."/>
            <person name="Ji L."/>
            <person name="Meng X."/>
            <person name="Booth W."/>
            <person name="Chen Z."/>
            <person name="Childers C.P."/>
            <person name="Glastad K.M."/>
            <person name="Gokhale K."/>
            <person name="Gowin J."/>
            <person name="Gronenberg W."/>
            <person name="Hermansen R.A."/>
            <person name="Hu H."/>
            <person name="Hunt B.G."/>
            <person name="Huylmans A.K."/>
            <person name="Khalil S.M."/>
            <person name="Mitchell R.D."/>
            <person name="Munoz-Torres M.C."/>
            <person name="Mustard J.A."/>
            <person name="Pan H."/>
            <person name="Reese J.T."/>
            <person name="Scharf M.E."/>
            <person name="Sun F."/>
            <person name="Vogel H."/>
            <person name="Xiao J."/>
            <person name="Yang W."/>
            <person name="Yang Z."/>
            <person name="Yang Z."/>
            <person name="Zhou J."/>
            <person name="Zhu J."/>
            <person name="Brent C.S."/>
            <person name="Elsik C.G."/>
            <person name="Goodisman M.A."/>
            <person name="Liberles D.A."/>
            <person name="Roe R.M."/>
            <person name="Vargo E.L."/>
            <person name="Vilcinskas A."/>
            <person name="Wang J."/>
            <person name="Bornberg-Bauer E."/>
            <person name="Korb J."/>
            <person name="Zhang G."/>
            <person name="Liebig J."/>
        </authorList>
    </citation>
    <scope>NUCLEOTIDE SEQUENCE [LARGE SCALE GENOMIC DNA]</scope>
    <source>
        <tissue evidence="15">Whole organism</tissue>
    </source>
</reference>
<dbReference type="eggNOG" id="KOG1052">
    <property type="taxonomic scope" value="Eukaryota"/>
</dbReference>
<evidence type="ECO:0000256" key="8">
    <source>
        <dbReference type="ARBA" id="ARBA00023136"/>
    </source>
</evidence>
<comment type="subcellular location">
    <subcellularLocation>
        <location evidence="1">Cell membrane</location>
        <topology evidence="1">Multi-pass membrane protein</topology>
    </subcellularLocation>
</comment>
<evidence type="ECO:0000256" key="9">
    <source>
        <dbReference type="ARBA" id="ARBA00023170"/>
    </source>
</evidence>
<keyword evidence="7" id="KW-0406">Ion transport</keyword>
<dbReference type="FunCoup" id="A0A067R1N8">
    <property type="interactions" value="58"/>
</dbReference>
<evidence type="ECO:0000256" key="7">
    <source>
        <dbReference type="ARBA" id="ARBA00023065"/>
    </source>
</evidence>
<keyword evidence="10" id="KW-0325">Glycoprotein</keyword>
<dbReference type="Pfam" id="PF10613">
    <property type="entry name" value="Lig_chan-Glu_bd"/>
    <property type="match status" value="1"/>
</dbReference>
<evidence type="ECO:0000256" key="10">
    <source>
        <dbReference type="ARBA" id="ARBA00023180"/>
    </source>
</evidence>